<comment type="subcellular location">
    <subcellularLocation>
        <location evidence="1">Cell inner membrane</location>
        <topology evidence="1">Multi-pass membrane protein</topology>
    </subcellularLocation>
</comment>
<dbReference type="Proteomes" id="UP000092971">
    <property type="component" value="Chromosome"/>
</dbReference>
<feature type="binding site" evidence="12">
    <location>
        <position position="430"/>
    </location>
    <ligand>
        <name>K(+)</name>
        <dbReference type="ChEBI" id="CHEBI:29103"/>
    </ligand>
</feature>
<keyword evidence="12" id="KW-0479">Metal-binding</keyword>
<keyword evidence="3" id="KW-0813">Transport</keyword>
<proteinExistence type="inferred from homology"/>
<dbReference type="GO" id="GO:0005886">
    <property type="term" value="C:plasma membrane"/>
    <property type="evidence" value="ECO:0007669"/>
    <property type="project" value="UniProtKB-SubCell"/>
</dbReference>
<evidence type="ECO:0000256" key="8">
    <source>
        <dbReference type="ARBA" id="ARBA00022958"/>
    </source>
</evidence>
<evidence type="ECO:0000313" key="15">
    <source>
        <dbReference type="Proteomes" id="UP000092971"/>
    </source>
</evidence>
<feature type="transmembrane region" description="Helical" evidence="13">
    <location>
        <begin position="392"/>
        <end position="412"/>
    </location>
</feature>
<keyword evidence="10" id="KW-0406">Ion transport</keyword>
<dbReference type="OrthoDB" id="9810952at2"/>
<feature type="transmembrane region" description="Helical" evidence="13">
    <location>
        <begin position="330"/>
        <end position="358"/>
    </location>
</feature>
<dbReference type="GO" id="GO:0046872">
    <property type="term" value="F:metal ion binding"/>
    <property type="evidence" value="ECO:0007669"/>
    <property type="project" value="UniProtKB-KW"/>
</dbReference>
<feature type="binding site" evidence="12">
    <location>
        <position position="218"/>
    </location>
    <ligand>
        <name>K(+)</name>
        <dbReference type="ChEBI" id="CHEBI:29103"/>
    </ligand>
</feature>
<evidence type="ECO:0000256" key="10">
    <source>
        <dbReference type="ARBA" id="ARBA00023065"/>
    </source>
</evidence>
<feature type="transmembrane region" description="Helical" evidence="13">
    <location>
        <begin position="233"/>
        <end position="252"/>
    </location>
</feature>
<feature type="transmembrane region" description="Helical" evidence="13">
    <location>
        <begin position="7"/>
        <end position="31"/>
    </location>
</feature>
<evidence type="ECO:0000256" key="5">
    <source>
        <dbReference type="ARBA" id="ARBA00022519"/>
    </source>
</evidence>
<dbReference type="RefSeq" id="WP_015357966.1">
    <property type="nucleotide sequence ID" value="NZ_CP014672.1"/>
</dbReference>
<feature type="binding site" evidence="12">
    <location>
        <position position="110"/>
    </location>
    <ligand>
        <name>K(+)</name>
        <dbReference type="ChEBI" id="CHEBI:29103"/>
    </ligand>
</feature>
<feature type="transmembrane region" description="Helical" evidence="13">
    <location>
        <begin position="181"/>
        <end position="205"/>
    </location>
</feature>
<feature type="transmembrane region" description="Helical" evidence="13">
    <location>
        <begin position="272"/>
        <end position="290"/>
    </location>
</feature>
<name>A0A1B1YAH7_THEST</name>
<feature type="transmembrane region" description="Helical" evidence="13">
    <location>
        <begin position="134"/>
        <end position="160"/>
    </location>
</feature>
<accession>A0A1B1YAH7</accession>
<dbReference type="GO" id="GO:0015379">
    <property type="term" value="F:potassium:chloride symporter activity"/>
    <property type="evidence" value="ECO:0007669"/>
    <property type="project" value="InterPro"/>
</dbReference>
<keyword evidence="7 13" id="KW-0812">Transmembrane</keyword>
<feature type="transmembrane region" description="Helical" evidence="13">
    <location>
        <begin position="68"/>
        <end position="93"/>
    </location>
</feature>
<dbReference type="InterPro" id="IPR003445">
    <property type="entry name" value="Cat_transpt"/>
</dbReference>
<evidence type="ECO:0000256" key="12">
    <source>
        <dbReference type="PIRSR" id="PIRSR006247-1"/>
    </source>
</evidence>
<dbReference type="Pfam" id="PF02386">
    <property type="entry name" value="TrkH"/>
    <property type="match status" value="1"/>
</dbReference>
<feature type="transmembrane region" description="Helical" evidence="13">
    <location>
        <begin position="37"/>
        <end position="56"/>
    </location>
</feature>
<keyword evidence="11 13" id="KW-0472">Membrane</keyword>
<evidence type="ECO:0000256" key="1">
    <source>
        <dbReference type="ARBA" id="ARBA00004429"/>
    </source>
</evidence>
<dbReference type="AlphaFoldDB" id="A0A1B1YAH7"/>
<dbReference type="EMBL" id="CP014672">
    <property type="protein sequence ID" value="ANW97774.1"/>
    <property type="molecule type" value="Genomic_DNA"/>
</dbReference>
<keyword evidence="5" id="KW-0997">Cell inner membrane</keyword>
<keyword evidence="8 12" id="KW-0630">Potassium</keyword>
<organism evidence="14 15">
    <name type="scientific">Thermoclostridium stercorarium subsp. thermolacticum DSM 2910</name>
    <dbReference type="NCBI Taxonomy" id="1121336"/>
    <lineage>
        <taxon>Bacteria</taxon>
        <taxon>Bacillati</taxon>
        <taxon>Bacillota</taxon>
        <taxon>Clostridia</taxon>
        <taxon>Eubacteriales</taxon>
        <taxon>Oscillospiraceae</taxon>
        <taxon>Thermoclostridium</taxon>
    </lineage>
</organism>
<keyword evidence="4" id="KW-1003">Cell membrane</keyword>
<evidence type="ECO:0000313" key="14">
    <source>
        <dbReference type="EMBL" id="ANW97774.1"/>
    </source>
</evidence>
<evidence type="ECO:0000256" key="7">
    <source>
        <dbReference type="ARBA" id="ARBA00022692"/>
    </source>
</evidence>
<keyword evidence="9 13" id="KW-1133">Transmembrane helix</keyword>
<feature type="binding site" evidence="12">
    <location>
        <position position="109"/>
    </location>
    <ligand>
        <name>K(+)</name>
        <dbReference type="ChEBI" id="CHEBI:29103"/>
    </ligand>
</feature>
<evidence type="ECO:0000256" key="4">
    <source>
        <dbReference type="ARBA" id="ARBA00022475"/>
    </source>
</evidence>
<evidence type="ECO:0000256" key="6">
    <source>
        <dbReference type="ARBA" id="ARBA00022538"/>
    </source>
</evidence>
<feature type="binding site" evidence="12">
    <location>
        <position position="313"/>
    </location>
    <ligand>
        <name>K(+)</name>
        <dbReference type="ChEBI" id="CHEBI:29103"/>
    </ligand>
</feature>
<dbReference type="PIRSF" id="PIRSF006247">
    <property type="entry name" value="TrkH"/>
    <property type="match status" value="1"/>
</dbReference>
<gene>
    <name evidence="14" type="ORF">CSTERTH_01360</name>
</gene>
<keyword evidence="6" id="KW-0633">Potassium transport</keyword>
<evidence type="ECO:0000256" key="2">
    <source>
        <dbReference type="ARBA" id="ARBA00009137"/>
    </source>
</evidence>
<evidence type="ECO:0000256" key="3">
    <source>
        <dbReference type="ARBA" id="ARBA00022448"/>
    </source>
</evidence>
<protein>
    <submittedName>
        <fullName evidence="14">Potassium transporter KefA</fullName>
    </submittedName>
</protein>
<sequence length="483" mass="52842">MNIRMILRIVGIVLLIEGTGMVPSFIVSLIYAQGDAIAFLISILITAASGFLLYRIPVRNGKFYARDGFAAVALGWTAISLFGSMPFVISGAIPSFIDAFFETVSGFTTTGSSILKDIESLPKGILFWRSFTNFMGGMGVLVFTLAVIPSIAPGSIHIMNAESTGPSKEKLVPKLKETVRILYTIYVVMATCQIILLLIAGIPLYDSLVHAFASAGTGGFSNRNLSVGAYGNVYAEVIITVFTILFGVNFGLYYRLINGDIRGFFKDEEFRFYIGTILVSITLITIDLYTHRFFTLGQSLRHSSFQVGTIITTTGFSTTDFNLWPTFSKIILVMLMLFGACAGSTGGGIKCIRILLLLKTARREIARIIHPRAVHTVKVSNRVIDENTVNKTLSYFFIYMSLFFISVLLISLDGKDLVTSATAVLATLSNIGPGFEAVGPTGNFSDFSAFSKLVFSFDMLAGRLEFYPIFVLISPEAWKRGNI</sequence>
<dbReference type="PANTHER" id="PTHR32024:SF2">
    <property type="entry name" value="TRK SYSTEM POTASSIUM UPTAKE PROTEIN TRKG-RELATED"/>
    <property type="match status" value="1"/>
</dbReference>
<dbReference type="InterPro" id="IPR004772">
    <property type="entry name" value="TrkH"/>
</dbReference>
<evidence type="ECO:0000256" key="9">
    <source>
        <dbReference type="ARBA" id="ARBA00022989"/>
    </source>
</evidence>
<reference evidence="14 15" key="1">
    <citation type="submission" date="2016-02" db="EMBL/GenBank/DDBJ databases">
        <title>Comparison of Clostridium stercorarium subspecies using comparative genomics and transcriptomics.</title>
        <authorList>
            <person name="Schellenberg J."/>
            <person name="Thallinger G."/>
            <person name="Levin D.B."/>
            <person name="Zhang X."/>
            <person name="Alvare G."/>
            <person name="Fristensky B."/>
            <person name="Sparling R."/>
        </authorList>
    </citation>
    <scope>NUCLEOTIDE SEQUENCE [LARGE SCALE GENOMIC DNA]</scope>
    <source>
        <strain evidence="14 15">DSM 2910</strain>
    </source>
</reference>
<comment type="similarity">
    <text evidence="2">Belongs to the TrkH potassium transport family.</text>
</comment>
<dbReference type="PANTHER" id="PTHR32024">
    <property type="entry name" value="TRK SYSTEM POTASSIUM UPTAKE PROTEIN TRKG-RELATED"/>
    <property type="match status" value="1"/>
</dbReference>
<evidence type="ECO:0000256" key="11">
    <source>
        <dbReference type="ARBA" id="ARBA00023136"/>
    </source>
</evidence>
<feature type="binding site" evidence="12">
    <location>
        <position position="314"/>
    </location>
    <ligand>
        <name>K(+)</name>
        <dbReference type="ChEBI" id="CHEBI:29103"/>
    </ligand>
</feature>
<evidence type="ECO:0000256" key="13">
    <source>
        <dbReference type="SAM" id="Phobius"/>
    </source>
</evidence>